<keyword evidence="2" id="KW-1185">Reference proteome</keyword>
<accession>A0A1D1UXW5</accession>
<evidence type="ECO:0000313" key="1">
    <source>
        <dbReference type="EMBL" id="GAU94486.1"/>
    </source>
</evidence>
<sequence>MCSAAMRWQVWWTSKTSWMWTHGTQRSDLRTVWRTAPSQHGPSRWMWTRRKRILWLVYHLCPSNYAWRPWRTLCSPWTSPLRALTCWTASKHQEPV</sequence>
<proteinExistence type="predicted"/>
<organism evidence="1 2">
    <name type="scientific">Ramazzottius varieornatus</name>
    <name type="common">Water bear</name>
    <name type="synonym">Tardigrade</name>
    <dbReference type="NCBI Taxonomy" id="947166"/>
    <lineage>
        <taxon>Eukaryota</taxon>
        <taxon>Metazoa</taxon>
        <taxon>Ecdysozoa</taxon>
        <taxon>Tardigrada</taxon>
        <taxon>Eutardigrada</taxon>
        <taxon>Parachela</taxon>
        <taxon>Hypsibioidea</taxon>
        <taxon>Ramazzottiidae</taxon>
        <taxon>Ramazzottius</taxon>
    </lineage>
</organism>
<dbReference type="Proteomes" id="UP000186922">
    <property type="component" value="Unassembled WGS sequence"/>
</dbReference>
<protein>
    <submittedName>
        <fullName evidence="1">Uncharacterized protein</fullName>
    </submittedName>
</protein>
<dbReference type="EMBL" id="BDGG01000002">
    <property type="protein sequence ID" value="GAU94486.1"/>
    <property type="molecule type" value="Genomic_DNA"/>
</dbReference>
<name>A0A1D1UXW5_RAMVA</name>
<gene>
    <name evidence="1" type="primary">RvY_06255-3</name>
    <name evidence="1" type="synonym">RvY_06255.3</name>
    <name evidence="1" type="ORF">RvY_06255</name>
</gene>
<comment type="caution">
    <text evidence="1">The sequence shown here is derived from an EMBL/GenBank/DDBJ whole genome shotgun (WGS) entry which is preliminary data.</text>
</comment>
<evidence type="ECO:0000313" key="2">
    <source>
        <dbReference type="Proteomes" id="UP000186922"/>
    </source>
</evidence>
<dbReference type="AlphaFoldDB" id="A0A1D1UXW5"/>
<reference evidence="1 2" key="1">
    <citation type="journal article" date="2016" name="Nat. Commun.">
        <title>Extremotolerant tardigrade genome and improved radiotolerance of human cultured cells by tardigrade-unique protein.</title>
        <authorList>
            <person name="Hashimoto T."/>
            <person name="Horikawa D.D."/>
            <person name="Saito Y."/>
            <person name="Kuwahara H."/>
            <person name="Kozuka-Hata H."/>
            <person name="Shin-I T."/>
            <person name="Minakuchi Y."/>
            <person name="Ohishi K."/>
            <person name="Motoyama A."/>
            <person name="Aizu T."/>
            <person name="Enomoto A."/>
            <person name="Kondo K."/>
            <person name="Tanaka S."/>
            <person name="Hara Y."/>
            <person name="Koshikawa S."/>
            <person name="Sagara H."/>
            <person name="Miura T."/>
            <person name="Yokobori S."/>
            <person name="Miyagawa K."/>
            <person name="Suzuki Y."/>
            <person name="Kubo T."/>
            <person name="Oyama M."/>
            <person name="Kohara Y."/>
            <person name="Fujiyama A."/>
            <person name="Arakawa K."/>
            <person name="Katayama T."/>
            <person name="Toyoda A."/>
            <person name="Kunieda T."/>
        </authorList>
    </citation>
    <scope>NUCLEOTIDE SEQUENCE [LARGE SCALE GENOMIC DNA]</scope>
    <source>
        <strain evidence="1 2">YOKOZUNA-1</strain>
    </source>
</reference>